<organism evidence="2 3">
    <name type="scientific">Pleuronectes platessa</name>
    <name type="common">European plaice</name>
    <dbReference type="NCBI Taxonomy" id="8262"/>
    <lineage>
        <taxon>Eukaryota</taxon>
        <taxon>Metazoa</taxon>
        <taxon>Chordata</taxon>
        <taxon>Craniata</taxon>
        <taxon>Vertebrata</taxon>
        <taxon>Euteleostomi</taxon>
        <taxon>Actinopterygii</taxon>
        <taxon>Neopterygii</taxon>
        <taxon>Teleostei</taxon>
        <taxon>Neoteleostei</taxon>
        <taxon>Acanthomorphata</taxon>
        <taxon>Carangaria</taxon>
        <taxon>Pleuronectiformes</taxon>
        <taxon>Pleuronectoidei</taxon>
        <taxon>Pleuronectidae</taxon>
        <taxon>Pleuronectes</taxon>
    </lineage>
</organism>
<accession>A0A9N7U7W7</accession>
<feature type="compositionally biased region" description="Polar residues" evidence="1">
    <location>
        <begin position="1"/>
        <end position="13"/>
    </location>
</feature>
<keyword evidence="3" id="KW-1185">Reference proteome</keyword>
<evidence type="ECO:0000313" key="3">
    <source>
        <dbReference type="Proteomes" id="UP001153269"/>
    </source>
</evidence>
<dbReference type="Proteomes" id="UP001153269">
    <property type="component" value="Unassembled WGS sequence"/>
</dbReference>
<reference evidence="2" key="1">
    <citation type="submission" date="2020-03" db="EMBL/GenBank/DDBJ databases">
        <authorList>
            <person name="Weist P."/>
        </authorList>
    </citation>
    <scope>NUCLEOTIDE SEQUENCE</scope>
</reference>
<sequence>MQRTGRVSLSQYLASHRTPGRGGASAGKSRSDDVLKQTRSHDELHLLSSNHRSAFFSPELQSVSLCWTL</sequence>
<evidence type="ECO:0000313" key="2">
    <source>
        <dbReference type="EMBL" id="CAB1425309.1"/>
    </source>
</evidence>
<name>A0A9N7U7W7_PLEPL</name>
<gene>
    <name evidence="2" type="ORF">PLEPLA_LOCUS13239</name>
</gene>
<dbReference type="EMBL" id="CADEAL010000794">
    <property type="protein sequence ID" value="CAB1425309.1"/>
    <property type="molecule type" value="Genomic_DNA"/>
</dbReference>
<protein>
    <submittedName>
        <fullName evidence="2">Uncharacterized protein</fullName>
    </submittedName>
</protein>
<comment type="caution">
    <text evidence="2">The sequence shown here is derived from an EMBL/GenBank/DDBJ whole genome shotgun (WGS) entry which is preliminary data.</text>
</comment>
<proteinExistence type="predicted"/>
<evidence type="ECO:0000256" key="1">
    <source>
        <dbReference type="SAM" id="MobiDB-lite"/>
    </source>
</evidence>
<dbReference type="AlphaFoldDB" id="A0A9N7U7W7"/>
<feature type="region of interest" description="Disordered" evidence="1">
    <location>
        <begin position="1"/>
        <end position="37"/>
    </location>
</feature>